<name>A0A7W7S442_9ACTN</name>
<evidence type="ECO:0000313" key="2">
    <source>
        <dbReference type="EMBL" id="MBB4943551.1"/>
    </source>
</evidence>
<feature type="compositionally biased region" description="Low complexity" evidence="1">
    <location>
        <begin position="122"/>
        <end position="131"/>
    </location>
</feature>
<dbReference type="EMBL" id="JACHJU010000005">
    <property type="protein sequence ID" value="MBB4943551.1"/>
    <property type="molecule type" value="Genomic_DNA"/>
</dbReference>
<evidence type="ECO:0000256" key="1">
    <source>
        <dbReference type="SAM" id="MobiDB-lite"/>
    </source>
</evidence>
<evidence type="ECO:0000313" key="3">
    <source>
        <dbReference type="Proteomes" id="UP000534286"/>
    </source>
</evidence>
<reference evidence="2 3" key="1">
    <citation type="submission" date="2020-08" db="EMBL/GenBank/DDBJ databases">
        <title>Sequencing the genomes of 1000 actinobacteria strains.</title>
        <authorList>
            <person name="Klenk H.-P."/>
        </authorList>
    </citation>
    <scope>NUCLEOTIDE SEQUENCE [LARGE SCALE GENOMIC DNA]</scope>
    <source>
        <strain evidence="2 3">DSM 43023</strain>
    </source>
</reference>
<dbReference type="AlphaFoldDB" id="A0A7W7S442"/>
<feature type="region of interest" description="Disordered" evidence="1">
    <location>
        <begin position="80"/>
        <end position="131"/>
    </location>
</feature>
<protein>
    <submittedName>
        <fullName evidence="2">Uncharacterized protein</fullName>
    </submittedName>
</protein>
<dbReference type="Proteomes" id="UP000534286">
    <property type="component" value="Unassembled WGS sequence"/>
</dbReference>
<sequence>MLAEVADWIVDQYEQLQTWADNRFDDDPTKSWGARLAWVLYGAGTVAMVYSASPAGGQLLATGIAVLYWAVGIRFPGDRPSPHGACPLRPRRHDPAAGPSTRVGVTRGKVAVSDRTGSRQPLSSELSGSSS</sequence>
<organism evidence="2 3">
    <name type="scientific">Streptosporangium album</name>
    <dbReference type="NCBI Taxonomy" id="47479"/>
    <lineage>
        <taxon>Bacteria</taxon>
        <taxon>Bacillati</taxon>
        <taxon>Actinomycetota</taxon>
        <taxon>Actinomycetes</taxon>
        <taxon>Streptosporangiales</taxon>
        <taxon>Streptosporangiaceae</taxon>
        <taxon>Streptosporangium</taxon>
    </lineage>
</organism>
<gene>
    <name evidence="2" type="ORF">FHR32_007951</name>
</gene>
<accession>A0A7W7S442</accession>
<proteinExistence type="predicted"/>
<keyword evidence="3" id="KW-1185">Reference proteome</keyword>
<comment type="caution">
    <text evidence="2">The sequence shown here is derived from an EMBL/GenBank/DDBJ whole genome shotgun (WGS) entry which is preliminary data.</text>
</comment>